<name>A0AAV7RNH5_PLEWA</name>
<reference evidence="2" key="1">
    <citation type="journal article" date="2022" name="bioRxiv">
        <title>Sequencing and chromosome-scale assembly of the giantPleurodeles waltlgenome.</title>
        <authorList>
            <person name="Brown T."/>
            <person name="Elewa A."/>
            <person name="Iarovenko S."/>
            <person name="Subramanian E."/>
            <person name="Araus A.J."/>
            <person name="Petzold A."/>
            <person name="Susuki M."/>
            <person name="Suzuki K.-i.T."/>
            <person name="Hayashi T."/>
            <person name="Toyoda A."/>
            <person name="Oliveira C."/>
            <person name="Osipova E."/>
            <person name="Leigh N.D."/>
            <person name="Simon A."/>
            <person name="Yun M.H."/>
        </authorList>
    </citation>
    <scope>NUCLEOTIDE SEQUENCE</scope>
    <source>
        <strain evidence="2">20211129_DDA</strain>
        <tissue evidence="2">Liver</tissue>
    </source>
</reference>
<organism evidence="2 3">
    <name type="scientific">Pleurodeles waltl</name>
    <name type="common">Iberian ribbed newt</name>
    <dbReference type="NCBI Taxonomy" id="8319"/>
    <lineage>
        <taxon>Eukaryota</taxon>
        <taxon>Metazoa</taxon>
        <taxon>Chordata</taxon>
        <taxon>Craniata</taxon>
        <taxon>Vertebrata</taxon>
        <taxon>Euteleostomi</taxon>
        <taxon>Amphibia</taxon>
        <taxon>Batrachia</taxon>
        <taxon>Caudata</taxon>
        <taxon>Salamandroidea</taxon>
        <taxon>Salamandridae</taxon>
        <taxon>Pleurodelinae</taxon>
        <taxon>Pleurodeles</taxon>
    </lineage>
</organism>
<accession>A0AAV7RNH5</accession>
<dbReference type="Proteomes" id="UP001066276">
    <property type="component" value="Chromosome 5"/>
</dbReference>
<protein>
    <submittedName>
        <fullName evidence="2">Uncharacterized protein</fullName>
    </submittedName>
</protein>
<proteinExistence type="predicted"/>
<evidence type="ECO:0000313" key="2">
    <source>
        <dbReference type="EMBL" id="KAJ1154122.1"/>
    </source>
</evidence>
<comment type="caution">
    <text evidence="2">The sequence shown here is derived from an EMBL/GenBank/DDBJ whole genome shotgun (WGS) entry which is preliminary data.</text>
</comment>
<keyword evidence="3" id="KW-1185">Reference proteome</keyword>
<sequence length="155" mass="16556">MSTGPWLAGSQSTGLLCSKVVIVDVNACRGRLPARAAGRQRRAVGVSVSAGADCSSPGPRGGVRGISGSDERHFRFRFLGQHTERRTQLARTGEPPSLQITGHGSLDHRERPTHSLTLNRACHRCPQHHDNEQRRSASPIPSPLRGCGLRGGIGA</sequence>
<evidence type="ECO:0000313" key="3">
    <source>
        <dbReference type="Proteomes" id="UP001066276"/>
    </source>
</evidence>
<gene>
    <name evidence="2" type="ORF">NDU88_006878</name>
</gene>
<feature type="region of interest" description="Disordered" evidence="1">
    <location>
        <begin position="90"/>
        <end position="110"/>
    </location>
</feature>
<dbReference type="EMBL" id="JANPWB010000009">
    <property type="protein sequence ID" value="KAJ1154122.1"/>
    <property type="molecule type" value="Genomic_DNA"/>
</dbReference>
<evidence type="ECO:0000256" key="1">
    <source>
        <dbReference type="SAM" id="MobiDB-lite"/>
    </source>
</evidence>
<dbReference type="AlphaFoldDB" id="A0AAV7RNH5"/>
<feature type="region of interest" description="Disordered" evidence="1">
    <location>
        <begin position="128"/>
        <end position="155"/>
    </location>
</feature>